<gene>
    <name evidence="7" type="ORF">C1SCF055_LOCUS20747</name>
</gene>
<comment type="subcellular location">
    <subcellularLocation>
        <location evidence="1">Membrane</location>
        <topology evidence="1">Multi-pass membrane protein</topology>
    </subcellularLocation>
</comment>
<evidence type="ECO:0000256" key="2">
    <source>
        <dbReference type="ARBA" id="ARBA00022692"/>
    </source>
</evidence>
<dbReference type="EMBL" id="CAMXCT030001905">
    <property type="protein sequence ID" value="CAL4781383.1"/>
    <property type="molecule type" value="Genomic_DNA"/>
</dbReference>
<proteinExistence type="predicted"/>
<evidence type="ECO:0000313" key="8">
    <source>
        <dbReference type="EMBL" id="CAL4781383.1"/>
    </source>
</evidence>
<keyword evidence="2 6" id="KW-0812">Transmembrane</keyword>
<dbReference type="PANTHER" id="PTHR34292:SF2">
    <property type="entry name" value="OUTER SPORE WALL PROTEIN LDS1"/>
    <property type="match status" value="1"/>
</dbReference>
<evidence type="ECO:0000313" key="7">
    <source>
        <dbReference type="EMBL" id="CAI3994071.1"/>
    </source>
</evidence>
<sequence>MAHAGAPFWPLVGLGMFLSRPRLWKEVVCPIIVTTISTIVCLVVLFGAALHPQATALINAGCPDWIAWISAVLFVLAETAVVNIILMLILFGCVQVRIMRSILEEKGIIDQLRVECAARGQPLPEVQCYRDVGHAILFLLGRVPLMIITMPLHGIPVLGQIAWVLLNGWIYAWELQQEFLVFARELRGCGEQFGFVKQRCCTFGGFGAVAMALELIPFAGPWIFFASNACGAALMSEQFFKETHQQSGRAWSTKTGNVLGQSSEEETRTSATDDTSNCA</sequence>
<dbReference type="PANTHER" id="PTHR34292">
    <property type="entry name" value="OUTER SPORE WALL PROTEIN LDS1"/>
    <property type="match status" value="1"/>
</dbReference>
<keyword evidence="3 6" id="KW-1133">Transmembrane helix</keyword>
<keyword evidence="4 6" id="KW-0472">Membrane</keyword>
<feature type="transmembrane region" description="Helical" evidence="6">
    <location>
        <begin position="65"/>
        <end position="91"/>
    </location>
</feature>
<dbReference type="InterPro" id="IPR052786">
    <property type="entry name" value="Spore_wall_assembly"/>
</dbReference>
<dbReference type="InterPro" id="IPR059112">
    <property type="entry name" value="CysZ/EI24"/>
</dbReference>
<dbReference type="OrthoDB" id="441355at2759"/>
<feature type="compositionally biased region" description="Polar residues" evidence="5">
    <location>
        <begin position="269"/>
        <end position="279"/>
    </location>
</feature>
<feature type="region of interest" description="Disordered" evidence="5">
    <location>
        <begin position="251"/>
        <end position="279"/>
    </location>
</feature>
<dbReference type="Pfam" id="PF07264">
    <property type="entry name" value="EI24"/>
    <property type="match status" value="1"/>
</dbReference>
<evidence type="ECO:0000313" key="9">
    <source>
        <dbReference type="Proteomes" id="UP001152797"/>
    </source>
</evidence>
<reference evidence="7" key="1">
    <citation type="submission" date="2022-10" db="EMBL/GenBank/DDBJ databases">
        <authorList>
            <person name="Chen Y."/>
            <person name="Dougan E. K."/>
            <person name="Chan C."/>
            <person name="Rhodes N."/>
            <person name="Thang M."/>
        </authorList>
    </citation>
    <scope>NUCLEOTIDE SEQUENCE</scope>
</reference>
<evidence type="ECO:0000256" key="5">
    <source>
        <dbReference type="SAM" id="MobiDB-lite"/>
    </source>
</evidence>
<feature type="transmembrane region" description="Helical" evidence="6">
    <location>
        <begin position="27"/>
        <end position="50"/>
    </location>
</feature>
<evidence type="ECO:0000256" key="1">
    <source>
        <dbReference type="ARBA" id="ARBA00004141"/>
    </source>
</evidence>
<accession>A0A9P1FZN2</accession>
<protein>
    <submittedName>
        <fullName evidence="7">Uncharacterized protein</fullName>
    </submittedName>
</protein>
<organism evidence="7">
    <name type="scientific">Cladocopium goreaui</name>
    <dbReference type="NCBI Taxonomy" id="2562237"/>
    <lineage>
        <taxon>Eukaryota</taxon>
        <taxon>Sar</taxon>
        <taxon>Alveolata</taxon>
        <taxon>Dinophyceae</taxon>
        <taxon>Suessiales</taxon>
        <taxon>Symbiodiniaceae</taxon>
        <taxon>Cladocopium</taxon>
    </lineage>
</organism>
<evidence type="ECO:0000256" key="3">
    <source>
        <dbReference type="ARBA" id="ARBA00022989"/>
    </source>
</evidence>
<feature type="compositionally biased region" description="Polar residues" evidence="5">
    <location>
        <begin position="251"/>
        <end position="262"/>
    </location>
</feature>
<dbReference type="EMBL" id="CAMXCT010001905">
    <property type="protein sequence ID" value="CAI3994071.1"/>
    <property type="molecule type" value="Genomic_DNA"/>
</dbReference>
<reference evidence="8 9" key="2">
    <citation type="submission" date="2024-05" db="EMBL/GenBank/DDBJ databases">
        <authorList>
            <person name="Chen Y."/>
            <person name="Shah S."/>
            <person name="Dougan E. K."/>
            <person name="Thang M."/>
            <person name="Chan C."/>
        </authorList>
    </citation>
    <scope>NUCLEOTIDE SEQUENCE [LARGE SCALE GENOMIC DNA]</scope>
</reference>
<dbReference type="Proteomes" id="UP001152797">
    <property type="component" value="Unassembled WGS sequence"/>
</dbReference>
<evidence type="ECO:0000256" key="6">
    <source>
        <dbReference type="SAM" id="Phobius"/>
    </source>
</evidence>
<keyword evidence="9" id="KW-1185">Reference proteome</keyword>
<dbReference type="EMBL" id="CAMXCT020001905">
    <property type="protein sequence ID" value="CAL1147446.1"/>
    <property type="molecule type" value="Genomic_DNA"/>
</dbReference>
<name>A0A9P1FZN2_9DINO</name>
<comment type="caution">
    <text evidence="7">The sequence shown here is derived from an EMBL/GenBank/DDBJ whole genome shotgun (WGS) entry which is preliminary data.</text>
</comment>
<evidence type="ECO:0000256" key="4">
    <source>
        <dbReference type="ARBA" id="ARBA00023136"/>
    </source>
</evidence>
<dbReference type="AlphaFoldDB" id="A0A9P1FZN2"/>